<feature type="transmembrane region" description="Helical" evidence="7">
    <location>
        <begin position="131"/>
        <end position="152"/>
    </location>
</feature>
<dbReference type="Pfam" id="PF00083">
    <property type="entry name" value="Sugar_tr"/>
    <property type="match status" value="1"/>
</dbReference>
<evidence type="ECO:0000256" key="5">
    <source>
        <dbReference type="ARBA" id="ARBA00023136"/>
    </source>
</evidence>
<feature type="transmembrane region" description="Helical" evidence="7">
    <location>
        <begin position="300"/>
        <end position="321"/>
    </location>
</feature>
<feature type="transmembrane region" description="Helical" evidence="7">
    <location>
        <begin position="78"/>
        <end position="98"/>
    </location>
</feature>
<name>A0A084ANZ8_STACB</name>
<evidence type="ECO:0000256" key="7">
    <source>
        <dbReference type="SAM" id="Phobius"/>
    </source>
</evidence>
<evidence type="ECO:0000256" key="4">
    <source>
        <dbReference type="ARBA" id="ARBA00022989"/>
    </source>
</evidence>
<organism evidence="9 10">
    <name type="scientific">Stachybotrys chartarum (strain CBS 109288 / IBT 7711)</name>
    <name type="common">Toxic black mold</name>
    <name type="synonym">Stilbospora chartarum</name>
    <dbReference type="NCBI Taxonomy" id="1280523"/>
    <lineage>
        <taxon>Eukaryota</taxon>
        <taxon>Fungi</taxon>
        <taxon>Dikarya</taxon>
        <taxon>Ascomycota</taxon>
        <taxon>Pezizomycotina</taxon>
        <taxon>Sordariomycetes</taxon>
        <taxon>Hypocreomycetidae</taxon>
        <taxon>Hypocreales</taxon>
        <taxon>Stachybotryaceae</taxon>
        <taxon>Stachybotrys</taxon>
    </lineage>
</organism>
<dbReference type="PANTHER" id="PTHR48022">
    <property type="entry name" value="PLASTIDIC GLUCOSE TRANSPORTER 4"/>
    <property type="match status" value="1"/>
</dbReference>
<keyword evidence="3 7" id="KW-0812">Transmembrane</keyword>
<sequence>MGESCIDYSVVDHSQKWAILRDNWRFTLWAMYSAIGSMMLGWDYVSGSQLASLPEFRRQFGVEQSDGSYLIPSHVLSAWQAIGPAAHVIAAIVAAPLLEKWGRKPQIIPVVLLSLGGVILQQYAVEWTLHLAGRAINGASIGIMFTISPLWIGESCRPELRGFFLCFFNTSHFTYGFSVVIAYGASNIDGRWQWWTVIVSMYFLPGVRAALLTIFFPWFPESPYWLIRENKPDKARRALERIYGKAKQHLIDCEMRRLSEDVRFNAELQLSFEGPTYSVFGIAIGQELECFRGKNLKRSLTAMLASSGQQLIGASFATGYATYFFELIGIEQYFLASCIMYVVMLLSNGAAFPAIEVIGRRTLIVPALFMLTTILLAMGIAGCFSTQAALWAIVVLMYLWAIIYQVSLGACGFVLASEIATLRLRASTQALVTVMNGVWGLIMQFTIPYMINPDSGNLGGRTGFIFFGTGLLTAIAGYFMFPETKGITFEKMDKLYESGVSPRHFKKAAASIEESEAGEKTEVDERKPSTAEVEVSQV</sequence>
<comment type="similarity">
    <text evidence="2">Belongs to the major facilitator superfamily. Sugar transporter (TC 2.A.1.1) family.</text>
</comment>
<protein>
    <recommendedName>
        <fullName evidence="8">Major facilitator superfamily (MFS) profile domain-containing protein</fullName>
    </recommendedName>
</protein>
<evidence type="ECO:0000259" key="8">
    <source>
        <dbReference type="PROSITE" id="PS50850"/>
    </source>
</evidence>
<feature type="transmembrane region" description="Helical" evidence="7">
    <location>
        <begin position="192"/>
        <end position="219"/>
    </location>
</feature>
<dbReference type="Proteomes" id="UP000028045">
    <property type="component" value="Unassembled WGS sequence"/>
</dbReference>
<feature type="domain" description="Major facilitator superfamily (MFS) profile" evidence="8">
    <location>
        <begin position="29"/>
        <end position="485"/>
    </location>
</feature>
<feature type="transmembrane region" description="Helical" evidence="7">
    <location>
        <begin position="164"/>
        <end position="186"/>
    </location>
</feature>
<feature type="transmembrane region" description="Helical" evidence="7">
    <location>
        <begin position="107"/>
        <end position="125"/>
    </location>
</feature>
<dbReference type="GO" id="GO:0016020">
    <property type="term" value="C:membrane"/>
    <property type="evidence" value="ECO:0007669"/>
    <property type="project" value="UniProtKB-SubCell"/>
</dbReference>
<feature type="transmembrane region" description="Helical" evidence="7">
    <location>
        <begin position="363"/>
        <end position="382"/>
    </location>
</feature>
<evidence type="ECO:0000256" key="3">
    <source>
        <dbReference type="ARBA" id="ARBA00022692"/>
    </source>
</evidence>
<dbReference type="GO" id="GO:0005351">
    <property type="term" value="F:carbohydrate:proton symporter activity"/>
    <property type="evidence" value="ECO:0007669"/>
    <property type="project" value="TreeGrafter"/>
</dbReference>
<feature type="transmembrane region" description="Helical" evidence="7">
    <location>
        <begin position="388"/>
        <end position="416"/>
    </location>
</feature>
<keyword evidence="10" id="KW-1185">Reference proteome</keyword>
<accession>A0A084ANZ8</accession>
<feature type="compositionally biased region" description="Basic and acidic residues" evidence="6">
    <location>
        <begin position="517"/>
        <end position="529"/>
    </location>
</feature>
<gene>
    <name evidence="9" type="ORF">S7711_04709</name>
</gene>
<feature type="transmembrane region" description="Helical" evidence="7">
    <location>
        <begin position="428"/>
        <end position="451"/>
    </location>
</feature>
<dbReference type="AlphaFoldDB" id="A0A084ANZ8"/>
<proteinExistence type="inferred from homology"/>
<dbReference type="InterPro" id="IPR005828">
    <property type="entry name" value="MFS_sugar_transport-like"/>
</dbReference>
<dbReference type="PROSITE" id="PS50850">
    <property type="entry name" value="MFS"/>
    <property type="match status" value="1"/>
</dbReference>
<dbReference type="EMBL" id="KL648635">
    <property type="protein sequence ID" value="KEY67027.1"/>
    <property type="molecule type" value="Genomic_DNA"/>
</dbReference>
<keyword evidence="5 7" id="KW-0472">Membrane</keyword>
<dbReference type="Gene3D" id="1.20.1250.20">
    <property type="entry name" value="MFS general substrate transporter like domains"/>
    <property type="match status" value="1"/>
</dbReference>
<dbReference type="HOGENOM" id="CLU_001265_11_0_1"/>
<dbReference type="InterPro" id="IPR050360">
    <property type="entry name" value="MFS_Sugar_Transporters"/>
</dbReference>
<comment type="subcellular location">
    <subcellularLocation>
        <location evidence="1">Membrane</location>
        <topology evidence="1">Multi-pass membrane protein</topology>
    </subcellularLocation>
</comment>
<keyword evidence="4 7" id="KW-1133">Transmembrane helix</keyword>
<feature type="transmembrane region" description="Helical" evidence="7">
    <location>
        <begin position="26"/>
        <end position="45"/>
    </location>
</feature>
<evidence type="ECO:0000313" key="9">
    <source>
        <dbReference type="EMBL" id="KEY67027.1"/>
    </source>
</evidence>
<evidence type="ECO:0000313" key="10">
    <source>
        <dbReference type="Proteomes" id="UP000028045"/>
    </source>
</evidence>
<dbReference type="OrthoDB" id="6612291at2759"/>
<evidence type="ECO:0000256" key="2">
    <source>
        <dbReference type="ARBA" id="ARBA00010992"/>
    </source>
</evidence>
<dbReference type="PROSITE" id="PS00216">
    <property type="entry name" value="SUGAR_TRANSPORT_1"/>
    <property type="match status" value="1"/>
</dbReference>
<evidence type="ECO:0000256" key="1">
    <source>
        <dbReference type="ARBA" id="ARBA00004141"/>
    </source>
</evidence>
<feature type="region of interest" description="Disordered" evidence="6">
    <location>
        <begin position="507"/>
        <end position="538"/>
    </location>
</feature>
<dbReference type="InterPro" id="IPR020846">
    <property type="entry name" value="MFS_dom"/>
</dbReference>
<dbReference type="PANTHER" id="PTHR48022:SF15">
    <property type="entry name" value="ALPHA-GLUCOSIDE TRANSPORTER, PUTATIVE (AFU_ORTHOLOGUE AFUA_5G00500)-RELATED"/>
    <property type="match status" value="1"/>
</dbReference>
<dbReference type="SUPFAM" id="SSF103473">
    <property type="entry name" value="MFS general substrate transporter"/>
    <property type="match status" value="1"/>
</dbReference>
<reference evidence="9 10" key="1">
    <citation type="journal article" date="2014" name="BMC Genomics">
        <title>Comparative genome sequencing reveals chemotype-specific gene clusters in the toxigenic black mold Stachybotrys.</title>
        <authorList>
            <person name="Semeiks J."/>
            <person name="Borek D."/>
            <person name="Otwinowski Z."/>
            <person name="Grishin N.V."/>
        </authorList>
    </citation>
    <scope>NUCLEOTIDE SEQUENCE [LARGE SCALE GENOMIC DNA]</scope>
    <source>
        <strain evidence="10">CBS 109288 / IBT 7711</strain>
    </source>
</reference>
<feature type="transmembrane region" description="Helical" evidence="7">
    <location>
        <begin position="333"/>
        <end position="351"/>
    </location>
</feature>
<dbReference type="InterPro" id="IPR005829">
    <property type="entry name" value="Sugar_transporter_CS"/>
</dbReference>
<dbReference type="InterPro" id="IPR036259">
    <property type="entry name" value="MFS_trans_sf"/>
</dbReference>
<evidence type="ECO:0000256" key="6">
    <source>
        <dbReference type="SAM" id="MobiDB-lite"/>
    </source>
</evidence>
<feature type="transmembrane region" description="Helical" evidence="7">
    <location>
        <begin position="463"/>
        <end position="481"/>
    </location>
</feature>